<evidence type="ECO:0000256" key="1">
    <source>
        <dbReference type="ARBA" id="ARBA00022729"/>
    </source>
</evidence>
<dbReference type="InterPro" id="IPR036116">
    <property type="entry name" value="FN3_sf"/>
</dbReference>
<sequence length="694" mass="74391">MLFAPVFSAFVHPGLLHTQADFNRMQQMVQNNTSPWVDSWRILLGNSQYSPTFQPSPKSIATRGSGCNPGDNSYSLMNDIAAAYQLALHWKISGDTGCADAAVRIMNAWSSTLQQISCPNGSGWDFILMAGIQGYQFANAGEIMRSYSGLTAANFTAFQNMMRNVFYPVGKGWLPTTPLNVYSSWDLLGIAMTMAIGVLTDNSTMFNEAITEFYTASGNGGIENMVYFVHDGYLGQTQESGRDQGHNTLSISLLGVIAEQAWNQGIDLYGYSNNRILAASEYVAKGNLNNTSTGTYYSVPFTVYTVNDWPTYIYDTSFSTSAIGNKRPIWASIYHHYVNRKGMAAPYTGKMMNLVAPDGGGGNYGSNSGGYDQLGFETLTFTRSPIASGIGPTGLTGYFGNANVVLSWWGSAGATSYNVYRSTSSSGTFTKIASVTDPLTYTDSGLSAGTYYYRVTSVLSPWESNPTPVIKVVANPQTLNTYLKLDETSGTSAADSSGNGNNANLVGGASHVAGISGNAVQLDGSSGYVSLPYFVLQNQSDFTIAAWLKLNSLSTWMRLFDFGFGTGRYMFFAPKGNNGNATFAITTNQGPGQWNIVTGAPLPVGKWVHVAVTLSATTGTIYINGTSAASNSGIYQKPYQLALGANAFTPQVWIGRSQFSGDSYLNGIVDDFRIYQGALSASQVSALYSSGASG</sequence>
<protein>
    <submittedName>
        <fullName evidence="6">LamG-like jellyroll fold domain-containing protein</fullName>
    </submittedName>
</protein>
<evidence type="ECO:0000256" key="2">
    <source>
        <dbReference type="ARBA" id="ARBA00023157"/>
    </source>
</evidence>
<evidence type="ECO:0000313" key="5">
    <source>
        <dbReference type="Proteomes" id="UP000887540"/>
    </source>
</evidence>
<proteinExistence type="predicted"/>
<dbReference type="Gene3D" id="1.50.10.100">
    <property type="entry name" value="Chondroitin AC/alginate lyase"/>
    <property type="match status" value="1"/>
</dbReference>
<keyword evidence="2" id="KW-1015">Disulfide bond</keyword>
<dbReference type="GO" id="GO:0016829">
    <property type="term" value="F:lyase activity"/>
    <property type="evidence" value="ECO:0007669"/>
    <property type="project" value="UniProtKB-KW"/>
</dbReference>
<accession>A0A914EFI9</accession>
<reference evidence="6" key="1">
    <citation type="submission" date="2022-11" db="UniProtKB">
        <authorList>
            <consortium name="WormBaseParasite"/>
        </authorList>
    </citation>
    <scope>IDENTIFICATION</scope>
</reference>
<name>A0A914EFI9_9BILA</name>
<dbReference type="InterPro" id="IPR008397">
    <property type="entry name" value="Alginate_lyase_dom"/>
</dbReference>
<dbReference type="InterPro" id="IPR006558">
    <property type="entry name" value="LamG-like"/>
</dbReference>
<evidence type="ECO:0000313" key="6">
    <source>
        <dbReference type="WBParaSite" id="ACRNAN_scaffold7493.g18521.t1"/>
    </source>
</evidence>
<dbReference type="Gene3D" id="2.60.120.200">
    <property type="match status" value="1"/>
</dbReference>
<dbReference type="Pfam" id="PF05426">
    <property type="entry name" value="Alginate_lyase"/>
    <property type="match status" value="1"/>
</dbReference>
<dbReference type="Gene3D" id="2.60.40.10">
    <property type="entry name" value="Immunoglobulins"/>
    <property type="match status" value="1"/>
</dbReference>
<dbReference type="WBParaSite" id="ACRNAN_scaffold7493.g18521.t1">
    <property type="protein sequence ID" value="ACRNAN_scaffold7493.g18521.t1"/>
    <property type="gene ID" value="ACRNAN_scaffold7493.g18521"/>
</dbReference>
<dbReference type="Pfam" id="PF13385">
    <property type="entry name" value="Laminin_G_3"/>
    <property type="match status" value="1"/>
</dbReference>
<dbReference type="InterPro" id="IPR008929">
    <property type="entry name" value="Chondroitin_lyas"/>
</dbReference>
<evidence type="ECO:0000259" key="4">
    <source>
        <dbReference type="SMART" id="SM00560"/>
    </source>
</evidence>
<dbReference type="SMART" id="SM00560">
    <property type="entry name" value="LamGL"/>
    <property type="match status" value="1"/>
</dbReference>
<keyword evidence="5" id="KW-1185">Reference proteome</keyword>
<keyword evidence="3" id="KW-0456">Lyase</keyword>
<dbReference type="AlphaFoldDB" id="A0A914EFI9"/>
<dbReference type="SUPFAM" id="SSF49265">
    <property type="entry name" value="Fibronectin type III"/>
    <property type="match status" value="1"/>
</dbReference>
<evidence type="ECO:0000256" key="3">
    <source>
        <dbReference type="ARBA" id="ARBA00023239"/>
    </source>
</evidence>
<keyword evidence="1" id="KW-0732">Signal</keyword>
<dbReference type="Proteomes" id="UP000887540">
    <property type="component" value="Unplaced"/>
</dbReference>
<dbReference type="SUPFAM" id="SSF49899">
    <property type="entry name" value="Concanavalin A-like lectins/glucanases"/>
    <property type="match status" value="1"/>
</dbReference>
<dbReference type="InterPro" id="IPR013320">
    <property type="entry name" value="ConA-like_dom_sf"/>
</dbReference>
<feature type="domain" description="LamG-like jellyroll fold" evidence="4">
    <location>
        <begin position="540"/>
        <end position="682"/>
    </location>
</feature>
<dbReference type="SUPFAM" id="SSF48230">
    <property type="entry name" value="Chondroitin AC/alginate lyase"/>
    <property type="match status" value="1"/>
</dbReference>
<dbReference type="InterPro" id="IPR013783">
    <property type="entry name" value="Ig-like_fold"/>
</dbReference>
<organism evidence="5 6">
    <name type="scientific">Acrobeloides nanus</name>
    <dbReference type="NCBI Taxonomy" id="290746"/>
    <lineage>
        <taxon>Eukaryota</taxon>
        <taxon>Metazoa</taxon>
        <taxon>Ecdysozoa</taxon>
        <taxon>Nematoda</taxon>
        <taxon>Chromadorea</taxon>
        <taxon>Rhabditida</taxon>
        <taxon>Tylenchina</taxon>
        <taxon>Cephalobomorpha</taxon>
        <taxon>Cephaloboidea</taxon>
        <taxon>Cephalobidae</taxon>
        <taxon>Acrobeloides</taxon>
    </lineage>
</organism>